<dbReference type="Proteomes" id="UP000233551">
    <property type="component" value="Unassembled WGS sequence"/>
</dbReference>
<gene>
    <name evidence="2" type="ORF">CRG98_013235</name>
</gene>
<keyword evidence="3" id="KW-1185">Reference proteome</keyword>
<dbReference type="AlphaFoldDB" id="A0A2I0KE20"/>
<proteinExistence type="predicted"/>
<evidence type="ECO:0000313" key="3">
    <source>
        <dbReference type="Proteomes" id="UP000233551"/>
    </source>
</evidence>
<feature type="compositionally biased region" description="Basic residues" evidence="1">
    <location>
        <begin position="8"/>
        <end position="20"/>
    </location>
</feature>
<evidence type="ECO:0000256" key="1">
    <source>
        <dbReference type="SAM" id="MobiDB-lite"/>
    </source>
</evidence>
<protein>
    <submittedName>
        <fullName evidence="2">Uncharacterized protein</fullName>
    </submittedName>
</protein>
<evidence type="ECO:0000313" key="2">
    <source>
        <dbReference type="EMBL" id="PKI66433.1"/>
    </source>
</evidence>
<sequence>MGTDPVSRKTKQRGRWGKARRSAEGGRGFRRPCRGSSEGTVVVRGSNRGTRVSELGDRDEPRETIEQPVFLTCELRESRGNLELWAFRGRAVGEFFRIPEES</sequence>
<organism evidence="2 3">
    <name type="scientific">Punica granatum</name>
    <name type="common">Pomegranate</name>
    <dbReference type="NCBI Taxonomy" id="22663"/>
    <lineage>
        <taxon>Eukaryota</taxon>
        <taxon>Viridiplantae</taxon>
        <taxon>Streptophyta</taxon>
        <taxon>Embryophyta</taxon>
        <taxon>Tracheophyta</taxon>
        <taxon>Spermatophyta</taxon>
        <taxon>Magnoliopsida</taxon>
        <taxon>eudicotyledons</taxon>
        <taxon>Gunneridae</taxon>
        <taxon>Pentapetalae</taxon>
        <taxon>rosids</taxon>
        <taxon>malvids</taxon>
        <taxon>Myrtales</taxon>
        <taxon>Lythraceae</taxon>
        <taxon>Punica</taxon>
    </lineage>
</organism>
<reference evidence="2 3" key="1">
    <citation type="submission" date="2017-11" db="EMBL/GenBank/DDBJ databases">
        <title>De-novo sequencing of pomegranate (Punica granatum L.) genome.</title>
        <authorList>
            <person name="Akparov Z."/>
            <person name="Amiraslanov A."/>
            <person name="Hajiyeva S."/>
            <person name="Abbasov M."/>
            <person name="Kaur K."/>
            <person name="Hamwieh A."/>
            <person name="Solovyev V."/>
            <person name="Salamov A."/>
            <person name="Braich B."/>
            <person name="Kosarev P."/>
            <person name="Mahmoud A."/>
            <person name="Hajiyev E."/>
            <person name="Babayeva S."/>
            <person name="Izzatullayeva V."/>
            <person name="Mammadov A."/>
            <person name="Mammadov A."/>
            <person name="Sharifova S."/>
            <person name="Ojaghi J."/>
            <person name="Eynullazada K."/>
            <person name="Bayramov B."/>
            <person name="Abdulazimova A."/>
            <person name="Shahmuradov I."/>
        </authorList>
    </citation>
    <scope>NUCLEOTIDE SEQUENCE [LARGE SCALE GENOMIC DNA]</scope>
    <source>
        <strain evidence="3">cv. AG2017</strain>
        <tissue evidence="2">Leaf</tissue>
    </source>
</reference>
<feature type="region of interest" description="Disordered" evidence="1">
    <location>
        <begin position="1"/>
        <end position="63"/>
    </location>
</feature>
<comment type="caution">
    <text evidence="2">The sequence shown here is derived from an EMBL/GenBank/DDBJ whole genome shotgun (WGS) entry which is preliminary data.</text>
</comment>
<name>A0A2I0KE20_PUNGR</name>
<accession>A0A2I0KE20</accession>
<feature type="compositionally biased region" description="Basic and acidic residues" evidence="1">
    <location>
        <begin position="54"/>
        <end position="63"/>
    </location>
</feature>
<dbReference type="EMBL" id="PGOL01000675">
    <property type="protein sequence ID" value="PKI66433.1"/>
    <property type="molecule type" value="Genomic_DNA"/>
</dbReference>